<dbReference type="InterPro" id="IPR011042">
    <property type="entry name" value="6-blade_b-propeller_TolB-like"/>
</dbReference>
<dbReference type="PROSITE" id="PS51125">
    <property type="entry name" value="NHL"/>
    <property type="match status" value="1"/>
</dbReference>
<dbReference type="EMBL" id="PYSW02000053">
    <property type="protein sequence ID" value="KAG2373570.1"/>
    <property type="molecule type" value="Genomic_DNA"/>
</dbReference>
<dbReference type="SUPFAM" id="SSF101898">
    <property type="entry name" value="NHL repeat"/>
    <property type="match status" value="1"/>
</dbReference>
<comment type="caution">
    <text evidence="3">The sequence shown here is derived from an EMBL/GenBank/DDBJ whole genome shotgun (WGS) entry which is preliminary data.</text>
</comment>
<organism evidence="3 4">
    <name type="scientific">Naegleria lovaniensis</name>
    <name type="common">Amoeba</name>
    <dbReference type="NCBI Taxonomy" id="51637"/>
    <lineage>
        <taxon>Eukaryota</taxon>
        <taxon>Discoba</taxon>
        <taxon>Heterolobosea</taxon>
        <taxon>Tetramitia</taxon>
        <taxon>Eutetramitia</taxon>
        <taxon>Vahlkampfiidae</taxon>
        <taxon>Naegleria</taxon>
    </lineage>
</organism>
<evidence type="ECO:0000256" key="1">
    <source>
        <dbReference type="ARBA" id="ARBA00022737"/>
    </source>
</evidence>
<dbReference type="GO" id="GO:0008270">
    <property type="term" value="F:zinc ion binding"/>
    <property type="evidence" value="ECO:0007669"/>
    <property type="project" value="UniProtKB-KW"/>
</dbReference>
<dbReference type="Proteomes" id="UP000816034">
    <property type="component" value="Unassembled WGS sequence"/>
</dbReference>
<sequence length="342" mass="38940">MEIRGNVIVVLDSSTDLKSFSSHSPLYQCLRIKMQHSQKPFSLTFRYVTSLVGDFDLKLPNHEFANSQRKNNGTAMNDPCDVKITSSLIMVSDASNCRILFFDLKTKTFKFTIHDPHRPYGMAVDPYYDSNSLYITCRDNYVKKYDLESRAVVWSKFHMDFHYPCGIVVESHQVENAKVIVADCGNRCFRIFSKRNGDFIAKWEYQLERLTEMPFGLELDGDGDILCTNLISHTVSCISKNVNHLKVYWTMGKKGTQTGEFQYPRGVFFEKSTSLIYVCDQSNNRINVFSNRGDFIQSFGSPKNAPGSGMNELNAPVGLCISETTGELFVVDMGNNRVQVFK</sequence>
<dbReference type="AlphaFoldDB" id="A0AA88GDS4"/>
<dbReference type="PANTHER" id="PTHR24104:SF25">
    <property type="entry name" value="PROTEIN LIN-41"/>
    <property type="match status" value="1"/>
</dbReference>
<accession>A0AA88GDS4</accession>
<dbReference type="Gene3D" id="2.120.10.30">
    <property type="entry name" value="TolB, C-terminal domain"/>
    <property type="match status" value="2"/>
</dbReference>
<name>A0AA88GDS4_NAELO</name>
<keyword evidence="4" id="KW-1185">Reference proteome</keyword>
<evidence type="ECO:0000256" key="2">
    <source>
        <dbReference type="PROSITE-ProRule" id="PRU00504"/>
    </source>
</evidence>
<evidence type="ECO:0000313" key="3">
    <source>
        <dbReference type="EMBL" id="KAG2373570.1"/>
    </source>
</evidence>
<dbReference type="InterPro" id="IPR001258">
    <property type="entry name" value="NHL_repeat"/>
</dbReference>
<dbReference type="Pfam" id="PF01436">
    <property type="entry name" value="NHL"/>
    <property type="match status" value="1"/>
</dbReference>
<evidence type="ECO:0000313" key="4">
    <source>
        <dbReference type="Proteomes" id="UP000816034"/>
    </source>
</evidence>
<protein>
    <submittedName>
        <fullName evidence="3">Uncharacterized protein</fullName>
    </submittedName>
</protein>
<dbReference type="InterPro" id="IPR050952">
    <property type="entry name" value="TRIM-NHL_E3_ligases"/>
</dbReference>
<keyword evidence="1" id="KW-0677">Repeat</keyword>
<dbReference type="PANTHER" id="PTHR24104">
    <property type="entry name" value="E3 UBIQUITIN-PROTEIN LIGASE NHLRC1-RELATED"/>
    <property type="match status" value="1"/>
</dbReference>
<gene>
    <name evidence="3" type="ORF">C9374_012033</name>
</gene>
<dbReference type="RefSeq" id="XP_044542744.1">
    <property type="nucleotide sequence ID" value="XM_044687755.1"/>
</dbReference>
<dbReference type="GeneID" id="68104487"/>
<dbReference type="CDD" id="cd05819">
    <property type="entry name" value="NHL"/>
    <property type="match status" value="1"/>
</dbReference>
<feature type="repeat" description="NHL" evidence="2">
    <location>
        <begin position="307"/>
        <end position="342"/>
    </location>
</feature>
<reference evidence="3 4" key="1">
    <citation type="journal article" date="2018" name="BMC Genomics">
        <title>The genome of Naegleria lovaniensis, the basis for a comparative approach to unravel pathogenicity factors of the human pathogenic amoeba N. fowleri.</title>
        <authorList>
            <person name="Liechti N."/>
            <person name="Schurch N."/>
            <person name="Bruggmann R."/>
            <person name="Wittwer M."/>
        </authorList>
    </citation>
    <scope>NUCLEOTIDE SEQUENCE [LARGE SCALE GENOMIC DNA]</scope>
    <source>
        <strain evidence="3 4">ATCC 30569</strain>
    </source>
</reference>
<proteinExistence type="predicted"/>